<evidence type="ECO:0000313" key="2">
    <source>
        <dbReference type="EMBL" id="SIT00306.1"/>
    </source>
</evidence>
<dbReference type="Proteomes" id="UP000185839">
    <property type="component" value="Unassembled WGS sequence"/>
</dbReference>
<feature type="chain" id="PRO_5012049085" evidence="1">
    <location>
        <begin position="18"/>
        <end position="156"/>
    </location>
</feature>
<dbReference type="AlphaFoldDB" id="A0A1N7NPQ4"/>
<feature type="signal peptide" evidence="1">
    <location>
        <begin position="1"/>
        <end position="17"/>
    </location>
</feature>
<keyword evidence="1" id="KW-0732">Signal</keyword>
<proteinExistence type="predicted"/>
<evidence type="ECO:0000256" key="1">
    <source>
        <dbReference type="SAM" id="SignalP"/>
    </source>
</evidence>
<protein>
    <submittedName>
        <fullName evidence="2">Uncharacterized protein</fullName>
    </submittedName>
</protein>
<sequence>MKKYLLLLSFISGFFAAQMPNISSVWMNNSQPYVGTITAQKIPMKVKINISEQDKKNDQEYFISGFSLVETTHTNFEGKLKITKYKVGNKRNTVFGEYQFAEEGAGKHSGVLKGKFIYTFLWNKKTEKIENQFIEFIGSWKSYDGKLDYPTNWKNQ</sequence>
<dbReference type="EMBL" id="FTOI01000016">
    <property type="protein sequence ID" value="SIT00306.1"/>
    <property type="molecule type" value="Genomic_DNA"/>
</dbReference>
<name>A0A1N7NPQ4_9FLAO</name>
<dbReference type="OrthoDB" id="1253417at2"/>
<organism evidence="2 3">
    <name type="scientific">Kaistella chaponensis</name>
    <dbReference type="NCBI Taxonomy" id="713588"/>
    <lineage>
        <taxon>Bacteria</taxon>
        <taxon>Pseudomonadati</taxon>
        <taxon>Bacteroidota</taxon>
        <taxon>Flavobacteriia</taxon>
        <taxon>Flavobacteriales</taxon>
        <taxon>Weeksellaceae</taxon>
        <taxon>Chryseobacterium group</taxon>
        <taxon>Kaistella</taxon>
    </lineage>
</organism>
<evidence type="ECO:0000313" key="3">
    <source>
        <dbReference type="Proteomes" id="UP000185839"/>
    </source>
</evidence>
<dbReference type="RefSeq" id="WP_076388305.1">
    <property type="nucleotide sequence ID" value="NZ_FTOI01000016.1"/>
</dbReference>
<gene>
    <name evidence="2" type="ORF">SAMN05421789_11626</name>
</gene>
<accession>A0A1N7NPQ4</accession>
<reference evidence="3" key="1">
    <citation type="submission" date="2017-01" db="EMBL/GenBank/DDBJ databases">
        <authorList>
            <person name="Varghese N."/>
            <person name="Submissions S."/>
        </authorList>
    </citation>
    <scope>NUCLEOTIDE SEQUENCE [LARGE SCALE GENOMIC DNA]</scope>
    <source>
        <strain evidence="3">DSM 23145</strain>
    </source>
</reference>
<dbReference type="STRING" id="713588.SAMN05421789_11626"/>
<keyword evidence="3" id="KW-1185">Reference proteome</keyword>